<reference evidence="2 3" key="1">
    <citation type="journal article" date="2013" name="Nat. Commun.">
        <title>The evolution and pathogenic mechanisms of the rice sheath blight pathogen.</title>
        <authorList>
            <person name="Zheng A."/>
            <person name="Lin R."/>
            <person name="Xu L."/>
            <person name="Qin P."/>
            <person name="Tang C."/>
            <person name="Ai P."/>
            <person name="Zhang D."/>
            <person name="Liu Y."/>
            <person name="Sun Z."/>
            <person name="Feng H."/>
            <person name="Wang Y."/>
            <person name="Chen Y."/>
            <person name="Liang X."/>
            <person name="Fu R."/>
            <person name="Li Q."/>
            <person name="Zhang J."/>
            <person name="Yu X."/>
            <person name="Xie Z."/>
            <person name="Ding L."/>
            <person name="Guan P."/>
            <person name="Tang J."/>
            <person name="Liang Y."/>
            <person name="Wang S."/>
            <person name="Deng Q."/>
            <person name="Li S."/>
            <person name="Zhu J."/>
            <person name="Wang L."/>
            <person name="Liu H."/>
            <person name="Li P."/>
        </authorList>
    </citation>
    <scope>NUCLEOTIDE SEQUENCE [LARGE SCALE GENOMIC DNA]</scope>
    <source>
        <strain evidence="3">AG-1 IA</strain>
    </source>
</reference>
<dbReference type="Proteomes" id="UP000011668">
    <property type="component" value="Unassembled WGS sequence"/>
</dbReference>
<organism evidence="2 3">
    <name type="scientific">Thanatephorus cucumeris (strain AG1-IA)</name>
    <name type="common">Rice sheath blight fungus</name>
    <name type="synonym">Rhizoctonia solani</name>
    <dbReference type="NCBI Taxonomy" id="983506"/>
    <lineage>
        <taxon>Eukaryota</taxon>
        <taxon>Fungi</taxon>
        <taxon>Dikarya</taxon>
        <taxon>Basidiomycota</taxon>
        <taxon>Agaricomycotina</taxon>
        <taxon>Agaricomycetes</taxon>
        <taxon>Cantharellales</taxon>
        <taxon>Ceratobasidiaceae</taxon>
        <taxon>Rhizoctonia</taxon>
        <taxon>Rhizoctonia solani AG-1</taxon>
    </lineage>
</organism>
<sequence>MTEIRPSNGNPTPARVRPQKKTRIRTPPEAGLSHPYPNRAYLPPVGYGFPGIRPPGSDYP</sequence>
<evidence type="ECO:0000313" key="2">
    <source>
        <dbReference type="EMBL" id="ELU45144.1"/>
    </source>
</evidence>
<dbReference type="AlphaFoldDB" id="L8X913"/>
<keyword evidence="3" id="KW-1185">Reference proteome</keyword>
<dbReference type="EMBL" id="AFRT01000166">
    <property type="protein sequence ID" value="ELU45144.1"/>
    <property type="molecule type" value="Genomic_DNA"/>
</dbReference>
<feature type="region of interest" description="Disordered" evidence="1">
    <location>
        <begin position="1"/>
        <end position="40"/>
    </location>
</feature>
<gene>
    <name evidence="2" type="ORF">AG1IA_00826</name>
</gene>
<name>L8X913_THACA</name>
<proteinExistence type="predicted"/>
<dbReference type="HOGENOM" id="CLU_2943404_0_0_1"/>
<protein>
    <submittedName>
        <fullName evidence="2">Uncharacterized protein</fullName>
    </submittedName>
</protein>
<comment type="caution">
    <text evidence="2">The sequence shown here is derived from an EMBL/GenBank/DDBJ whole genome shotgun (WGS) entry which is preliminary data.</text>
</comment>
<feature type="compositionally biased region" description="Polar residues" evidence="1">
    <location>
        <begin position="1"/>
        <end position="11"/>
    </location>
</feature>
<evidence type="ECO:0000313" key="3">
    <source>
        <dbReference type="Proteomes" id="UP000011668"/>
    </source>
</evidence>
<evidence type="ECO:0000256" key="1">
    <source>
        <dbReference type="SAM" id="MobiDB-lite"/>
    </source>
</evidence>
<accession>L8X913</accession>